<organism evidence="9 10">
    <name type="scientific">Clitoria ternatea</name>
    <name type="common">Butterfly pea</name>
    <dbReference type="NCBI Taxonomy" id="43366"/>
    <lineage>
        <taxon>Eukaryota</taxon>
        <taxon>Viridiplantae</taxon>
        <taxon>Streptophyta</taxon>
        <taxon>Embryophyta</taxon>
        <taxon>Tracheophyta</taxon>
        <taxon>Spermatophyta</taxon>
        <taxon>Magnoliopsida</taxon>
        <taxon>eudicotyledons</taxon>
        <taxon>Gunneridae</taxon>
        <taxon>Pentapetalae</taxon>
        <taxon>rosids</taxon>
        <taxon>fabids</taxon>
        <taxon>Fabales</taxon>
        <taxon>Fabaceae</taxon>
        <taxon>Papilionoideae</taxon>
        <taxon>50 kb inversion clade</taxon>
        <taxon>NPAAA clade</taxon>
        <taxon>indigoferoid/millettioid clade</taxon>
        <taxon>Phaseoleae</taxon>
        <taxon>Clitoria</taxon>
    </lineage>
</organism>
<gene>
    <name evidence="9" type="ORF">RJT34_18868</name>
</gene>
<evidence type="ECO:0000256" key="7">
    <source>
        <dbReference type="ARBA" id="ARBA00037847"/>
    </source>
</evidence>
<sequence length="162" mass="18976">MTRGRADVNSSKRLVIAELILVIIGAFFYYYSQSSVSPPEYGNKSFRHFVWEGTKMMMMILLHSWRGNAQSKRKWLAPWPARLTTSSPRLAEIDYSTQMCEAFSTYPRTYDLLHAWTVFSDIIKKECSPEDLLIEMDRMLKPKGFIIVLDKHSVVEYIKRRL</sequence>
<evidence type="ECO:0000256" key="2">
    <source>
        <dbReference type="ARBA" id="ARBA00008361"/>
    </source>
</evidence>
<dbReference type="InterPro" id="IPR004159">
    <property type="entry name" value="Put_SAM_MeTrfase"/>
</dbReference>
<dbReference type="Pfam" id="PF03141">
    <property type="entry name" value="Methyltransf_29"/>
    <property type="match status" value="1"/>
</dbReference>
<evidence type="ECO:0000256" key="5">
    <source>
        <dbReference type="ARBA" id="ARBA00022968"/>
    </source>
</evidence>
<proteinExistence type="inferred from homology"/>
<evidence type="ECO:0000313" key="10">
    <source>
        <dbReference type="Proteomes" id="UP001359559"/>
    </source>
</evidence>
<comment type="similarity">
    <text evidence="2 8">Belongs to the methyltransferase superfamily.</text>
</comment>
<dbReference type="GO" id="GO:0008168">
    <property type="term" value="F:methyltransferase activity"/>
    <property type="evidence" value="ECO:0007669"/>
    <property type="project" value="UniProtKB-UniRule"/>
</dbReference>
<keyword evidence="3 8" id="KW-0489">Methyltransferase</keyword>
<keyword evidence="10" id="KW-1185">Reference proteome</keyword>
<dbReference type="EMBL" id="JAYKXN010000005">
    <property type="protein sequence ID" value="KAK7284128.1"/>
    <property type="molecule type" value="Genomic_DNA"/>
</dbReference>
<evidence type="ECO:0000313" key="9">
    <source>
        <dbReference type="EMBL" id="KAK7284128.1"/>
    </source>
</evidence>
<comment type="caution">
    <text evidence="8">Lacks conserved residue(s) required for the propagation of feature annotation.</text>
</comment>
<evidence type="ECO:0000256" key="4">
    <source>
        <dbReference type="ARBA" id="ARBA00022679"/>
    </source>
</evidence>
<dbReference type="GO" id="GO:0032259">
    <property type="term" value="P:methylation"/>
    <property type="evidence" value="ECO:0007669"/>
    <property type="project" value="UniProtKB-KW"/>
</dbReference>
<feature type="transmembrane region" description="Helical" evidence="8">
    <location>
        <begin position="12"/>
        <end position="31"/>
    </location>
</feature>
<reference evidence="9 10" key="1">
    <citation type="submission" date="2024-01" db="EMBL/GenBank/DDBJ databases">
        <title>The genomes of 5 underutilized Papilionoideae crops provide insights into root nodulation and disease resistance.</title>
        <authorList>
            <person name="Yuan L."/>
        </authorList>
    </citation>
    <scope>NUCLEOTIDE SEQUENCE [LARGE SCALE GENOMIC DNA]</scope>
    <source>
        <strain evidence="9">LY-2023</strain>
        <tissue evidence="9">Leaf</tissue>
    </source>
</reference>
<keyword evidence="4 8" id="KW-0808">Transferase</keyword>
<keyword evidence="6 8" id="KW-0325">Glycoprotein</keyword>
<dbReference type="EC" id="2.1.1.-" evidence="8"/>
<dbReference type="GO" id="GO:0005768">
    <property type="term" value="C:endosome"/>
    <property type="evidence" value="ECO:0007669"/>
    <property type="project" value="TreeGrafter"/>
</dbReference>
<keyword evidence="8" id="KW-0472">Membrane</keyword>
<keyword evidence="8" id="KW-1133">Transmembrane helix</keyword>
<dbReference type="InterPro" id="IPR029063">
    <property type="entry name" value="SAM-dependent_MTases_sf"/>
</dbReference>
<dbReference type="GO" id="GO:0016020">
    <property type="term" value="C:membrane"/>
    <property type="evidence" value="ECO:0007669"/>
    <property type="project" value="UniProtKB-SubCell"/>
</dbReference>
<dbReference type="PANTHER" id="PTHR10108:SF1158">
    <property type="entry name" value="METHYLTRANSFERASE"/>
    <property type="match status" value="1"/>
</dbReference>
<evidence type="ECO:0000256" key="6">
    <source>
        <dbReference type="ARBA" id="ARBA00023180"/>
    </source>
</evidence>
<keyword evidence="8" id="KW-0812">Transmembrane</keyword>
<evidence type="ECO:0000256" key="1">
    <source>
        <dbReference type="ARBA" id="ARBA00004606"/>
    </source>
</evidence>
<accession>A0AAN9IQC7</accession>
<dbReference type="Proteomes" id="UP001359559">
    <property type="component" value="Unassembled WGS sequence"/>
</dbReference>
<dbReference type="GO" id="GO:0005802">
    <property type="term" value="C:trans-Golgi network"/>
    <property type="evidence" value="ECO:0007669"/>
    <property type="project" value="TreeGrafter"/>
</dbReference>
<evidence type="ECO:0000256" key="3">
    <source>
        <dbReference type="ARBA" id="ARBA00022603"/>
    </source>
</evidence>
<name>A0AAN9IQC7_CLITE</name>
<feature type="transmembrane region" description="Helical" evidence="8">
    <location>
        <begin position="46"/>
        <end position="65"/>
    </location>
</feature>
<keyword evidence="5 8" id="KW-0735">Signal-anchor</keyword>
<dbReference type="PANTHER" id="PTHR10108">
    <property type="entry name" value="SAM-DEPENDENT METHYLTRANSFERASE"/>
    <property type="match status" value="1"/>
</dbReference>
<dbReference type="AlphaFoldDB" id="A0AAN9IQC7"/>
<comment type="subcellular location">
    <subcellularLocation>
        <location evidence="7">Endomembrane system</location>
        <topology evidence="7">Single-pass membrane protein</topology>
    </subcellularLocation>
    <subcellularLocation>
        <location evidence="1 8">Membrane</location>
        <topology evidence="1 8">Single-pass type II membrane protein</topology>
    </subcellularLocation>
</comment>
<comment type="caution">
    <text evidence="9">The sequence shown here is derived from an EMBL/GenBank/DDBJ whole genome shotgun (WGS) entry which is preliminary data.</text>
</comment>
<dbReference type="SUPFAM" id="SSF53335">
    <property type="entry name" value="S-adenosyl-L-methionine-dependent methyltransferases"/>
    <property type="match status" value="1"/>
</dbReference>
<protein>
    <recommendedName>
        <fullName evidence="8">Methyltransferase</fullName>
        <ecNumber evidence="8">2.1.1.-</ecNumber>
    </recommendedName>
</protein>
<evidence type="ECO:0000256" key="8">
    <source>
        <dbReference type="RuleBase" id="RU366043"/>
    </source>
</evidence>